<feature type="compositionally biased region" description="Low complexity" evidence="3">
    <location>
        <begin position="78"/>
        <end position="89"/>
    </location>
</feature>
<dbReference type="InterPro" id="IPR058792">
    <property type="entry name" value="Beta-barrel_RND_2"/>
</dbReference>
<keyword evidence="4" id="KW-0472">Membrane</keyword>
<dbReference type="Gene3D" id="1.10.287.470">
    <property type="entry name" value="Helix hairpin bin"/>
    <property type="match status" value="1"/>
</dbReference>
<keyword evidence="4" id="KW-1133">Transmembrane helix</keyword>
<feature type="domain" description="CusB-like beta-barrel" evidence="5">
    <location>
        <begin position="276"/>
        <end position="349"/>
    </location>
</feature>
<keyword evidence="8" id="KW-1185">Reference proteome</keyword>
<sequence length="366" mass="38265">MDDRRMDDRTKLLHSLAIDRSAAPAVPRRRVWPVLVGGVVVGLAAAAAVYAVLPRDTGTPRPPEAVADATVPSPPAPATVGQSAAPAPAARPASGLAASGYVVARRKATVAAEITGKVTEVLVEEGMVVEAGQPVAKIDSTLAETDLALARSRVEAAEAAVGAVSADLRDAERIFGRVQSLSKRDFATEADLTRTEARVNVLRAQLTQSKAQLDAARLEARRYGEVLDKHSVKAPFGGVVVDRSAQPGEMISPMSAGGSFTRTGICTIVDMDSIEVEVDVNEAFIGRVQKGGAVRAVLDAYPDWTIPAYVIAIVPTANREKATVKVRIGLAGKDPRVLPDMAVKVTFVEAETAAAATPERASAAAR</sequence>
<dbReference type="Gene3D" id="2.40.30.170">
    <property type="match status" value="1"/>
</dbReference>
<feature type="coiled-coil region" evidence="2">
    <location>
        <begin position="192"/>
        <end position="219"/>
    </location>
</feature>
<evidence type="ECO:0000256" key="3">
    <source>
        <dbReference type="SAM" id="MobiDB-lite"/>
    </source>
</evidence>
<dbReference type="PANTHER" id="PTHR30469:SF38">
    <property type="entry name" value="HLYD FAMILY SECRETION PROTEIN"/>
    <property type="match status" value="1"/>
</dbReference>
<dbReference type="NCBIfam" id="TIGR01730">
    <property type="entry name" value="RND_mfp"/>
    <property type="match status" value="1"/>
</dbReference>
<evidence type="ECO:0000313" key="8">
    <source>
        <dbReference type="Proteomes" id="UP001165652"/>
    </source>
</evidence>
<dbReference type="Pfam" id="PF25973">
    <property type="entry name" value="BSH_CzcB"/>
    <property type="match status" value="1"/>
</dbReference>
<dbReference type="Gene3D" id="2.40.50.100">
    <property type="match status" value="1"/>
</dbReference>
<organism evidence="7 8">
    <name type="scientific">Rhodoplanes tepidamans</name>
    <name type="common">Rhodoplanes cryptolactis</name>
    <dbReference type="NCBI Taxonomy" id="200616"/>
    <lineage>
        <taxon>Bacteria</taxon>
        <taxon>Pseudomonadati</taxon>
        <taxon>Pseudomonadota</taxon>
        <taxon>Alphaproteobacteria</taxon>
        <taxon>Hyphomicrobiales</taxon>
        <taxon>Nitrobacteraceae</taxon>
        <taxon>Rhodoplanes</taxon>
    </lineage>
</organism>
<keyword evidence="2" id="KW-0175">Coiled coil</keyword>
<dbReference type="InterPro" id="IPR058647">
    <property type="entry name" value="BSH_CzcB-like"/>
</dbReference>
<comment type="similarity">
    <text evidence="1">Belongs to the membrane fusion protein (MFP) (TC 8.A.1) family.</text>
</comment>
<comment type="caution">
    <text evidence="7">The sequence shown here is derived from an EMBL/GenBank/DDBJ whole genome shotgun (WGS) entry which is preliminary data.</text>
</comment>
<accession>A0ABT5J9G1</accession>
<name>A0ABT5J9G1_RHOTP</name>
<dbReference type="Pfam" id="PF25954">
    <property type="entry name" value="Beta-barrel_RND_2"/>
    <property type="match status" value="1"/>
</dbReference>
<feature type="region of interest" description="Disordered" evidence="3">
    <location>
        <begin position="57"/>
        <end position="89"/>
    </location>
</feature>
<dbReference type="Proteomes" id="UP001165652">
    <property type="component" value="Unassembled WGS sequence"/>
</dbReference>
<dbReference type="SUPFAM" id="SSF111369">
    <property type="entry name" value="HlyD-like secretion proteins"/>
    <property type="match status" value="1"/>
</dbReference>
<gene>
    <name evidence="7" type="ORF">PQJ73_11390</name>
</gene>
<protein>
    <submittedName>
        <fullName evidence="7">Efflux RND transporter periplasmic adaptor subunit</fullName>
    </submittedName>
</protein>
<dbReference type="EMBL" id="JAQQLI010000014">
    <property type="protein sequence ID" value="MDC7786285.1"/>
    <property type="molecule type" value="Genomic_DNA"/>
</dbReference>
<feature type="domain" description="CzcB-like barrel-sandwich hybrid" evidence="6">
    <location>
        <begin position="107"/>
        <end position="253"/>
    </location>
</feature>
<evidence type="ECO:0000256" key="1">
    <source>
        <dbReference type="ARBA" id="ARBA00009477"/>
    </source>
</evidence>
<evidence type="ECO:0000256" key="4">
    <source>
        <dbReference type="SAM" id="Phobius"/>
    </source>
</evidence>
<proteinExistence type="inferred from homology"/>
<dbReference type="InterPro" id="IPR006143">
    <property type="entry name" value="RND_pump_MFP"/>
</dbReference>
<evidence type="ECO:0000259" key="5">
    <source>
        <dbReference type="Pfam" id="PF25954"/>
    </source>
</evidence>
<reference evidence="7" key="1">
    <citation type="journal article" date="2023" name="Microbiol Resour">
        <title>Genome Sequences of Rhodoplanes serenus and Two Thermotolerant Strains, Rhodoplanes tepidamans and 'Rhodoplanes cryptolactis,' Further Refine the Genus.</title>
        <authorList>
            <person name="Rayyan A.A."/>
            <person name="Kyndt J.A."/>
        </authorList>
    </citation>
    <scope>NUCLEOTIDE SEQUENCE</scope>
    <source>
        <strain evidence="7">DSM 9987</strain>
    </source>
</reference>
<evidence type="ECO:0000259" key="6">
    <source>
        <dbReference type="Pfam" id="PF25973"/>
    </source>
</evidence>
<reference evidence="7" key="2">
    <citation type="submission" date="2023-02" db="EMBL/GenBank/DDBJ databases">
        <authorList>
            <person name="Rayyan A."/>
            <person name="Meyer T."/>
            <person name="Kyndt J.A."/>
        </authorList>
    </citation>
    <scope>NUCLEOTIDE SEQUENCE</scope>
    <source>
        <strain evidence="7">DSM 9987</strain>
    </source>
</reference>
<keyword evidence="4" id="KW-0812">Transmembrane</keyword>
<evidence type="ECO:0000256" key="2">
    <source>
        <dbReference type="SAM" id="Coils"/>
    </source>
</evidence>
<feature type="transmembrane region" description="Helical" evidence="4">
    <location>
        <begin position="31"/>
        <end position="53"/>
    </location>
</feature>
<dbReference type="PANTHER" id="PTHR30469">
    <property type="entry name" value="MULTIDRUG RESISTANCE PROTEIN MDTA"/>
    <property type="match status" value="1"/>
</dbReference>
<evidence type="ECO:0000313" key="7">
    <source>
        <dbReference type="EMBL" id="MDC7786285.1"/>
    </source>
</evidence>